<reference evidence="12 13" key="1">
    <citation type="submission" date="2024-09" db="EMBL/GenBank/DDBJ databases">
        <authorList>
            <person name="Sun Q."/>
            <person name="Mori K."/>
        </authorList>
    </citation>
    <scope>NUCLEOTIDE SEQUENCE [LARGE SCALE GENOMIC DNA]</scope>
    <source>
        <strain evidence="12 13">CCM 7468</strain>
    </source>
</reference>
<evidence type="ECO:0000256" key="7">
    <source>
        <dbReference type="ARBA" id="ARBA00023002"/>
    </source>
</evidence>
<dbReference type="InterPro" id="IPR008927">
    <property type="entry name" value="6-PGluconate_DH-like_C_sf"/>
</dbReference>
<dbReference type="PANTHER" id="PTHR43765:SF2">
    <property type="entry name" value="2-DEHYDROPANTOATE 2-REDUCTASE"/>
    <property type="match status" value="1"/>
</dbReference>
<proteinExistence type="inferred from homology"/>
<comment type="caution">
    <text evidence="12">The sequence shown here is derived from an EMBL/GenBank/DDBJ whole genome shotgun (WGS) entry which is preliminary data.</text>
</comment>
<evidence type="ECO:0000313" key="12">
    <source>
        <dbReference type="EMBL" id="MFC0385918.1"/>
    </source>
</evidence>
<comment type="similarity">
    <text evidence="2">Belongs to the ketopantoate reductase family.</text>
</comment>
<organism evidence="12 13">
    <name type="scientific">Muricoccus vinaceus</name>
    <dbReference type="NCBI Taxonomy" id="424704"/>
    <lineage>
        <taxon>Bacteria</taxon>
        <taxon>Pseudomonadati</taxon>
        <taxon>Pseudomonadota</taxon>
        <taxon>Alphaproteobacteria</taxon>
        <taxon>Acetobacterales</taxon>
        <taxon>Roseomonadaceae</taxon>
        <taxon>Muricoccus</taxon>
    </lineage>
</organism>
<dbReference type="Gene3D" id="3.40.50.720">
    <property type="entry name" value="NAD(P)-binding Rossmann-like Domain"/>
    <property type="match status" value="1"/>
</dbReference>
<feature type="domain" description="Ketopantoate reductase C-terminal" evidence="11">
    <location>
        <begin position="185"/>
        <end position="326"/>
    </location>
</feature>
<evidence type="ECO:0000256" key="4">
    <source>
        <dbReference type="ARBA" id="ARBA00019465"/>
    </source>
</evidence>
<keyword evidence="6" id="KW-0521">NADP</keyword>
<dbReference type="Pfam" id="PF08546">
    <property type="entry name" value="ApbA_C"/>
    <property type="match status" value="1"/>
</dbReference>
<dbReference type="Pfam" id="PF02558">
    <property type="entry name" value="ApbA"/>
    <property type="match status" value="1"/>
</dbReference>
<gene>
    <name evidence="12" type="ORF">ACFFIC_10205</name>
</gene>
<keyword evidence="7" id="KW-0560">Oxidoreductase</keyword>
<evidence type="ECO:0000256" key="8">
    <source>
        <dbReference type="ARBA" id="ARBA00032024"/>
    </source>
</evidence>
<dbReference type="SUPFAM" id="SSF51735">
    <property type="entry name" value="NAD(P)-binding Rossmann-fold domains"/>
    <property type="match status" value="1"/>
</dbReference>
<feature type="domain" description="Ketopantoate reductase N-terminal" evidence="10">
    <location>
        <begin position="9"/>
        <end position="158"/>
    </location>
</feature>
<keyword evidence="5" id="KW-0566">Pantothenate biosynthesis</keyword>
<sequence length="342" mass="36512">MADAAGERVLIWGAGAIGGTVGAFLRRDGADVCFVDVVPEHVAAIRDPARGLRISGPVAEFTVSAPAMLPAEVRGSWNRIFLCVKAHHTEEACRALAPHLSPEGYVLSLQNGLCERVIAGIVGPARTIGAFVNFGADYMEPGHILLGNRAAVVLGELDGQETPRLQALLATLRRFEPDAILTNDIHAYLWGKLGYGAMLFAQALGQSGIADSFARPELESAFRRLGEEAVTVALAEGATPRGFNGFDPDAFRPGAPPAAARASIAAMEHFNRGSAKTHSGIWRDLAVRRRRTEVDMQVLPVIEAGAAHGIPCPGLRKLAAMIHEIEDGRRPMTDDNLLELIP</sequence>
<dbReference type="RefSeq" id="WP_377050059.1">
    <property type="nucleotide sequence ID" value="NZ_JBHLVZ010000019.1"/>
</dbReference>
<comment type="catalytic activity">
    <reaction evidence="9">
        <text>(R)-pantoate + NADP(+) = 2-dehydropantoate + NADPH + H(+)</text>
        <dbReference type="Rhea" id="RHEA:16233"/>
        <dbReference type="ChEBI" id="CHEBI:11561"/>
        <dbReference type="ChEBI" id="CHEBI:15378"/>
        <dbReference type="ChEBI" id="CHEBI:15980"/>
        <dbReference type="ChEBI" id="CHEBI:57783"/>
        <dbReference type="ChEBI" id="CHEBI:58349"/>
        <dbReference type="EC" id="1.1.1.169"/>
    </reaction>
</comment>
<evidence type="ECO:0000256" key="2">
    <source>
        <dbReference type="ARBA" id="ARBA00007870"/>
    </source>
</evidence>
<accession>A0ABV6ITH1</accession>
<dbReference type="EMBL" id="JBHLVZ010000019">
    <property type="protein sequence ID" value="MFC0385918.1"/>
    <property type="molecule type" value="Genomic_DNA"/>
</dbReference>
<dbReference type="Proteomes" id="UP001589789">
    <property type="component" value="Unassembled WGS sequence"/>
</dbReference>
<keyword evidence="13" id="KW-1185">Reference proteome</keyword>
<comment type="pathway">
    <text evidence="1">Cofactor biosynthesis; (R)-pantothenate biosynthesis; (R)-pantoate from 3-methyl-2-oxobutanoate: step 2/2.</text>
</comment>
<dbReference type="EC" id="1.1.1.169" evidence="3"/>
<dbReference type="InterPro" id="IPR013328">
    <property type="entry name" value="6PGD_dom2"/>
</dbReference>
<evidence type="ECO:0000256" key="5">
    <source>
        <dbReference type="ARBA" id="ARBA00022655"/>
    </source>
</evidence>
<evidence type="ECO:0000259" key="10">
    <source>
        <dbReference type="Pfam" id="PF02558"/>
    </source>
</evidence>
<dbReference type="InterPro" id="IPR013332">
    <property type="entry name" value="KPR_N"/>
</dbReference>
<dbReference type="SUPFAM" id="SSF48179">
    <property type="entry name" value="6-phosphogluconate dehydrogenase C-terminal domain-like"/>
    <property type="match status" value="1"/>
</dbReference>
<dbReference type="Gene3D" id="1.10.1040.10">
    <property type="entry name" value="N-(1-d-carboxylethyl)-l-norvaline Dehydrogenase, domain 2"/>
    <property type="match status" value="1"/>
</dbReference>
<evidence type="ECO:0000256" key="3">
    <source>
        <dbReference type="ARBA" id="ARBA00013014"/>
    </source>
</evidence>
<evidence type="ECO:0000259" key="11">
    <source>
        <dbReference type="Pfam" id="PF08546"/>
    </source>
</evidence>
<name>A0ABV6ITH1_9PROT</name>
<dbReference type="InterPro" id="IPR036291">
    <property type="entry name" value="NAD(P)-bd_dom_sf"/>
</dbReference>
<dbReference type="PANTHER" id="PTHR43765">
    <property type="entry name" value="2-DEHYDROPANTOATE 2-REDUCTASE-RELATED"/>
    <property type="match status" value="1"/>
</dbReference>
<evidence type="ECO:0000256" key="6">
    <source>
        <dbReference type="ARBA" id="ARBA00022857"/>
    </source>
</evidence>
<dbReference type="InterPro" id="IPR013752">
    <property type="entry name" value="KPA_reductase"/>
</dbReference>
<dbReference type="InterPro" id="IPR050838">
    <property type="entry name" value="Ketopantoate_reductase"/>
</dbReference>
<evidence type="ECO:0000313" key="13">
    <source>
        <dbReference type="Proteomes" id="UP001589789"/>
    </source>
</evidence>
<evidence type="ECO:0000256" key="1">
    <source>
        <dbReference type="ARBA" id="ARBA00004994"/>
    </source>
</evidence>
<evidence type="ECO:0000256" key="9">
    <source>
        <dbReference type="ARBA" id="ARBA00048793"/>
    </source>
</evidence>
<protein>
    <recommendedName>
        <fullName evidence="4">2-dehydropantoate 2-reductase</fullName>
        <ecNumber evidence="3">1.1.1.169</ecNumber>
    </recommendedName>
    <alternativeName>
        <fullName evidence="8">Ketopantoate reductase</fullName>
    </alternativeName>
</protein>